<dbReference type="RefSeq" id="WP_188573308.1">
    <property type="nucleotide sequence ID" value="NZ_BMFW01000033.1"/>
</dbReference>
<reference evidence="10" key="1">
    <citation type="journal article" date="2019" name="Int. J. Syst. Evol. Microbiol.">
        <title>The Global Catalogue of Microorganisms (GCM) 10K type strain sequencing project: providing services to taxonomists for standard genome sequencing and annotation.</title>
        <authorList>
            <consortium name="The Broad Institute Genomics Platform"/>
            <consortium name="The Broad Institute Genome Sequencing Center for Infectious Disease"/>
            <person name="Wu L."/>
            <person name="Ma J."/>
        </authorList>
    </citation>
    <scope>NUCLEOTIDE SEQUENCE [LARGE SCALE GENOMIC DNA]</scope>
    <source>
        <strain evidence="10">CGMCC 1.12778</strain>
    </source>
</reference>
<keyword evidence="4 8" id="KW-0732">Signal</keyword>
<evidence type="ECO:0000256" key="8">
    <source>
        <dbReference type="SAM" id="SignalP"/>
    </source>
</evidence>
<keyword evidence="3" id="KW-1003">Cell membrane</keyword>
<keyword evidence="2" id="KW-0813">Transport</keyword>
<evidence type="ECO:0000256" key="3">
    <source>
        <dbReference type="ARBA" id="ARBA00022475"/>
    </source>
</evidence>
<evidence type="ECO:0000256" key="2">
    <source>
        <dbReference type="ARBA" id="ARBA00022448"/>
    </source>
</evidence>
<accession>A0ABQ2AZL7</accession>
<dbReference type="Pfam" id="PF01547">
    <property type="entry name" value="SBP_bac_1"/>
    <property type="match status" value="1"/>
</dbReference>
<evidence type="ECO:0000256" key="6">
    <source>
        <dbReference type="ARBA" id="ARBA00023139"/>
    </source>
</evidence>
<dbReference type="Gene3D" id="3.40.190.10">
    <property type="entry name" value="Periplasmic binding protein-like II"/>
    <property type="match status" value="2"/>
</dbReference>
<proteinExistence type="inferred from homology"/>
<dbReference type="Proteomes" id="UP000643279">
    <property type="component" value="Unassembled WGS sequence"/>
</dbReference>
<evidence type="ECO:0000256" key="5">
    <source>
        <dbReference type="ARBA" id="ARBA00023136"/>
    </source>
</evidence>
<keyword evidence="10" id="KW-1185">Reference proteome</keyword>
<organism evidence="9 10">
    <name type="scientific">Arthrobacter liuii</name>
    <dbReference type="NCBI Taxonomy" id="1476996"/>
    <lineage>
        <taxon>Bacteria</taxon>
        <taxon>Bacillati</taxon>
        <taxon>Actinomycetota</taxon>
        <taxon>Actinomycetes</taxon>
        <taxon>Micrococcales</taxon>
        <taxon>Micrococcaceae</taxon>
        <taxon>Arthrobacter</taxon>
    </lineage>
</organism>
<dbReference type="InterPro" id="IPR006061">
    <property type="entry name" value="SBP_1_CS"/>
</dbReference>
<name>A0ABQ2AZL7_9MICC</name>
<feature type="signal peptide" evidence="8">
    <location>
        <begin position="1"/>
        <end position="19"/>
    </location>
</feature>
<dbReference type="InterPro" id="IPR050490">
    <property type="entry name" value="Bact_solute-bd_prot1"/>
</dbReference>
<dbReference type="PANTHER" id="PTHR43649">
    <property type="entry name" value="ARABINOSE-BINDING PROTEIN-RELATED"/>
    <property type="match status" value="1"/>
</dbReference>
<keyword evidence="7" id="KW-0449">Lipoprotein</keyword>
<evidence type="ECO:0000256" key="4">
    <source>
        <dbReference type="ARBA" id="ARBA00022729"/>
    </source>
</evidence>
<comment type="caution">
    <text evidence="9">The sequence shown here is derived from an EMBL/GenBank/DDBJ whole genome shotgun (WGS) entry which is preliminary data.</text>
</comment>
<dbReference type="InterPro" id="IPR006059">
    <property type="entry name" value="SBP"/>
</dbReference>
<keyword evidence="5" id="KW-0472">Membrane</keyword>
<dbReference type="PROSITE" id="PS01037">
    <property type="entry name" value="SBP_BACTERIAL_1"/>
    <property type="match status" value="1"/>
</dbReference>
<comment type="similarity">
    <text evidence="1">Belongs to the bacterial solute-binding protein 1 family.</text>
</comment>
<sequence length="420" mass="44701">MKSGFTLLAAGVVISLSLAGCGASGDAAGSSGDGSIEVQTGLAVDSKLLSTLKEVTNSFQQANPTVKINLVPNSTTYEKDMKVRLASGNVPDIWWTHGWSRDRYSKFLLPLQNEAWATNFNPALSDAMKDSTGAFYAMPIDTDIAGIIYNKDVLDKAGVSVGTIKTWGDFETAAAAVKAHGVTPITVSGKANGPAGNLTDWISPGAYTKDELAQLKNGTFVGDKYKTVLDLVAKWRDQGYFNPDYASAATTDMDQALAQGQAAFIFSQNNRINNALQYNPKANLGFMPIPSLTSGPSYLVGGEMNAYGISKTSAHTEDAKKYLAYLAEPANESKLAQSAGSAPGLTNATANMGAVQASYDQWMTQAKTTLVPYFDRVYLPNGMWNTMVTTTDSIITKQSSVDAALGQVESDFKSLYGQGK</sequence>
<dbReference type="SUPFAM" id="SSF53850">
    <property type="entry name" value="Periplasmic binding protein-like II"/>
    <property type="match status" value="1"/>
</dbReference>
<gene>
    <name evidence="9" type="primary">msmE</name>
    <name evidence="9" type="ORF">GCM10007170_40280</name>
</gene>
<evidence type="ECO:0000256" key="1">
    <source>
        <dbReference type="ARBA" id="ARBA00008520"/>
    </source>
</evidence>
<evidence type="ECO:0000313" key="10">
    <source>
        <dbReference type="Proteomes" id="UP000643279"/>
    </source>
</evidence>
<dbReference type="PANTHER" id="PTHR43649:SF33">
    <property type="entry name" value="POLYGALACTURONAN_RHAMNOGALACTURONAN-BINDING PROTEIN YTCQ"/>
    <property type="match status" value="1"/>
</dbReference>
<dbReference type="PROSITE" id="PS51257">
    <property type="entry name" value="PROKAR_LIPOPROTEIN"/>
    <property type="match status" value="1"/>
</dbReference>
<evidence type="ECO:0000313" key="9">
    <source>
        <dbReference type="EMBL" id="GGI01257.1"/>
    </source>
</evidence>
<keyword evidence="6" id="KW-0564">Palmitate</keyword>
<protein>
    <submittedName>
        <fullName evidence="9">Binding protein MsmE</fullName>
    </submittedName>
</protein>
<dbReference type="EMBL" id="BMFW01000033">
    <property type="protein sequence ID" value="GGI01257.1"/>
    <property type="molecule type" value="Genomic_DNA"/>
</dbReference>
<feature type="chain" id="PRO_5046463022" evidence="8">
    <location>
        <begin position="20"/>
        <end position="420"/>
    </location>
</feature>
<evidence type="ECO:0000256" key="7">
    <source>
        <dbReference type="ARBA" id="ARBA00023288"/>
    </source>
</evidence>